<reference evidence="3" key="1">
    <citation type="submission" date="2024-06" db="EMBL/GenBank/DDBJ databases">
        <title>Genome Sequence of an extremely halophilic archaeon isolated from Permian era halite, Salado Formation, Carlsbad, New Mexico: Halobacterium sp. strain NMX12-1.</title>
        <authorList>
            <person name="Sotoa L."/>
            <person name="DasSarma P."/>
            <person name="Anton B.P."/>
            <person name="Vincze T."/>
            <person name="Verma I."/>
            <person name="Eralp B."/>
            <person name="Powers D.W."/>
            <person name="Dozier B.L."/>
            <person name="Roberts R.J."/>
            <person name="DasSarma S."/>
        </authorList>
    </citation>
    <scope>NUCLEOTIDE SEQUENCE</scope>
    <source>
        <strain evidence="3">NMX12-1</strain>
        <plasmid evidence="3">pNMX12-1_211</plasmid>
    </source>
</reference>
<dbReference type="InterPro" id="IPR055997">
    <property type="entry name" value="DUF7575"/>
</dbReference>
<evidence type="ECO:0000256" key="1">
    <source>
        <dbReference type="SAM" id="Phobius"/>
    </source>
</evidence>
<dbReference type="RefSeq" id="WP_353635461.1">
    <property type="nucleotide sequence ID" value="NZ_CP159205.1"/>
</dbReference>
<keyword evidence="1" id="KW-1133">Transmembrane helix</keyword>
<feature type="transmembrane region" description="Helical" evidence="1">
    <location>
        <begin position="34"/>
        <end position="53"/>
    </location>
</feature>
<dbReference type="GeneID" id="91110801"/>
<name>A0AAU8CGU6_9EURY</name>
<dbReference type="KEGG" id="hanx:ABSL23_16585"/>
<feature type="transmembrane region" description="Helical" evidence="1">
    <location>
        <begin position="65"/>
        <end position="86"/>
    </location>
</feature>
<accession>A0AAU8CGU6</accession>
<proteinExistence type="predicted"/>
<dbReference type="PROSITE" id="PS50003">
    <property type="entry name" value="PH_DOMAIN"/>
    <property type="match status" value="1"/>
</dbReference>
<geneLocation type="plasmid" evidence="3">
    <name>pNMX12-1_211</name>
</geneLocation>
<gene>
    <name evidence="3" type="ORF">ABSL23_16585</name>
</gene>
<feature type="domain" description="PH" evidence="2">
    <location>
        <begin position="1"/>
        <end position="20"/>
    </location>
</feature>
<evidence type="ECO:0000313" key="3">
    <source>
        <dbReference type="EMBL" id="XCF18130.1"/>
    </source>
</evidence>
<dbReference type="AlphaFoldDB" id="A0AAU8CGU6"/>
<sequence length="143" mass="15857">MSKSQTEKRPWLAALLSILATGLGHAYLRRWWRAFGWITALFGAATLFVDPTALEAFIRGQSIDLLSIAPVLVVGSLSVVDAYLVAHAQNMMARFTPNQNGELTHCPHCGKELDLDLDFCQWCSADLTHAETGNPTERPDNRF</sequence>
<evidence type="ECO:0000259" key="2">
    <source>
        <dbReference type="PROSITE" id="PS50003"/>
    </source>
</evidence>
<dbReference type="EMBL" id="CP159205">
    <property type="protein sequence ID" value="XCF18130.1"/>
    <property type="molecule type" value="Genomic_DNA"/>
</dbReference>
<keyword evidence="3" id="KW-0614">Plasmid</keyword>
<dbReference type="InterPro" id="IPR001849">
    <property type="entry name" value="PH_domain"/>
</dbReference>
<protein>
    <submittedName>
        <fullName evidence="3">Zinc ribbon domain-containing protein</fullName>
    </submittedName>
</protein>
<keyword evidence="1" id="KW-0472">Membrane</keyword>
<dbReference type="Pfam" id="PF24460">
    <property type="entry name" value="DUF7575"/>
    <property type="match status" value="1"/>
</dbReference>
<organism evidence="3">
    <name type="scientific">Halobacterium sp. NMX12-1</name>
    <dbReference type="NCBI Taxonomy" id="3166650"/>
    <lineage>
        <taxon>Archaea</taxon>
        <taxon>Methanobacteriati</taxon>
        <taxon>Methanobacteriota</taxon>
        <taxon>Stenosarchaea group</taxon>
        <taxon>Halobacteria</taxon>
        <taxon>Halobacteriales</taxon>
        <taxon>Halobacteriaceae</taxon>
        <taxon>Halobacterium</taxon>
    </lineage>
</organism>
<keyword evidence="1" id="KW-0812">Transmembrane</keyword>